<organism evidence="6 7">
    <name type="scientific">Hibiscus trionum</name>
    <name type="common">Flower of an hour</name>
    <dbReference type="NCBI Taxonomy" id="183268"/>
    <lineage>
        <taxon>Eukaryota</taxon>
        <taxon>Viridiplantae</taxon>
        <taxon>Streptophyta</taxon>
        <taxon>Embryophyta</taxon>
        <taxon>Tracheophyta</taxon>
        <taxon>Spermatophyta</taxon>
        <taxon>Magnoliopsida</taxon>
        <taxon>eudicotyledons</taxon>
        <taxon>Gunneridae</taxon>
        <taxon>Pentapetalae</taxon>
        <taxon>rosids</taxon>
        <taxon>malvids</taxon>
        <taxon>Malvales</taxon>
        <taxon>Malvaceae</taxon>
        <taxon>Malvoideae</taxon>
        <taxon>Hibiscus</taxon>
    </lineage>
</organism>
<dbReference type="InterPro" id="IPR038765">
    <property type="entry name" value="Papain-like_cys_pep_sf"/>
</dbReference>
<comment type="similarity">
    <text evidence="1">Belongs to the peptidase C48 family.</text>
</comment>
<evidence type="ECO:0000256" key="3">
    <source>
        <dbReference type="ARBA" id="ARBA00022801"/>
    </source>
</evidence>
<proteinExistence type="inferred from homology"/>
<dbReference type="InterPro" id="IPR003653">
    <property type="entry name" value="Peptidase_C48_C"/>
</dbReference>
<evidence type="ECO:0000313" key="7">
    <source>
        <dbReference type="Proteomes" id="UP001165190"/>
    </source>
</evidence>
<protein>
    <submittedName>
        <fullName evidence="6">Fourth ULP Gene Class 1</fullName>
    </submittedName>
</protein>
<dbReference type="EMBL" id="BSYR01000020">
    <property type="protein sequence ID" value="GMI84251.1"/>
    <property type="molecule type" value="Genomic_DNA"/>
</dbReference>
<keyword evidence="3" id="KW-0378">Hydrolase</keyword>
<gene>
    <name evidence="6" type="ORF">HRI_002094400</name>
</gene>
<dbReference type="SUPFAM" id="SSF54001">
    <property type="entry name" value="Cysteine proteinases"/>
    <property type="match status" value="1"/>
</dbReference>
<evidence type="ECO:0000256" key="1">
    <source>
        <dbReference type="ARBA" id="ARBA00005234"/>
    </source>
</evidence>
<evidence type="ECO:0000256" key="4">
    <source>
        <dbReference type="ARBA" id="ARBA00022807"/>
    </source>
</evidence>
<keyword evidence="2" id="KW-0645">Protease</keyword>
<dbReference type="PANTHER" id="PTHR46915">
    <property type="entry name" value="UBIQUITIN-LIKE PROTEASE 4-RELATED"/>
    <property type="match status" value="1"/>
</dbReference>
<dbReference type="PROSITE" id="PS50600">
    <property type="entry name" value="ULP_PROTEASE"/>
    <property type="match status" value="1"/>
</dbReference>
<dbReference type="Pfam" id="PF02902">
    <property type="entry name" value="Peptidase_C48"/>
    <property type="match status" value="1"/>
</dbReference>
<reference evidence="6" key="1">
    <citation type="submission" date="2023-05" db="EMBL/GenBank/DDBJ databases">
        <title>Genome and transcriptome analyses reveal genes involved in the formation of fine ridges on petal epidermal cells in Hibiscus trionum.</title>
        <authorList>
            <person name="Koshimizu S."/>
            <person name="Masuda S."/>
            <person name="Ishii T."/>
            <person name="Shirasu K."/>
            <person name="Hoshino A."/>
            <person name="Arita M."/>
        </authorList>
    </citation>
    <scope>NUCLEOTIDE SEQUENCE</scope>
    <source>
        <strain evidence="6">Hamamatsu line</strain>
    </source>
</reference>
<dbReference type="GO" id="GO:0016926">
    <property type="term" value="P:protein desumoylation"/>
    <property type="evidence" value="ECO:0007669"/>
    <property type="project" value="UniProtKB-ARBA"/>
</dbReference>
<comment type="caution">
    <text evidence="6">The sequence shown here is derived from an EMBL/GenBank/DDBJ whole genome shotgun (WGS) entry which is preliminary data.</text>
</comment>
<dbReference type="Proteomes" id="UP001165190">
    <property type="component" value="Unassembled WGS sequence"/>
</dbReference>
<keyword evidence="7" id="KW-1185">Reference proteome</keyword>
<sequence length="301" mass="35487">MPIEIGSSDIAYNRYQISKHRSCWIHVVGYLRGCRKKISKQEIENIELSAPCFLDSIPCRARSKRQVKSKNSVSKQKNKLDSGSFECYLGTIWSHFPEDKRTLFTYLDCQWFAWYRKPSYREKVLSWIKRKEIFSKTYVLVPVVCWDHWSLLIFCHFGGSLQSKTRTPCVLLLDSLQMSDPMRLEPDIRKFVFDIFKAEGRPENKQTIYRIPLLVPKVPQQRNGKECGNFVLYFIKMFVESAPENFSIEGYPYFMKKDWFHAEAVGRFCERLDSTMKKDRFSTEGVERICERLDSSACDFC</sequence>
<evidence type="ECO:0000313" key="6">
    <source>
        <dbReference type="EMBL" id="GMI84251.1"/>
    </source>
</evidence>
<dbReference type="GO" id="GO:0006508">
    <property type="term" value="P:proteolysis"/>
    <property type="evidence" value="ECO:0007669"/>
    <property type="project" value="UniProtKB-KW"/>
</dbReference>
<evidence type="ECO:0000256" key="2">
    <source>
        <dbReference type="ARBA" id="ARBA00022670"/>
    </source>
</evidence>
<dbReference type="GO" id="GO:0008234">
    <property type="term" value="F:cysteine-type peptidase activity"/>
    <property type="evidence" value="ECO:0007669"/>
    <property type="project" value="UniProtKB-KW"/>
</dbReference>
<feature type="domain" description="Ubiquitin-like protease family profile" evidence="5">
    <location>
        <begin position="57"/>
        <end position="238"/>
    </location>
</feature>
<dbReference type="Gene3D" id="1.10.418.20">
    <property type="match status" value="1"/>
</dbReference>
<dbReference type="OrthoDB" id="1939479at2759"/>
<name>A0A9W7HWA2_HIBTR</name>
<dbReference type="PANTHER" id="PTHR46915:SF6">
    <property type="entry name" value="CYSTEINE PROTEINASES SUPERFAMILY PROTEIN"/>
    <property type="match status" value="1"/>
</dbReference>
<dbReference type="AlphaFoldDB" id="A0A9W7HWA2"/>
<dbReference type="Gene3D" id="3.30.310.130">
    <property type="entry name" value="Ubiquitin-related"/>
    <property type="match status" value="1"/>
</dbReference>
<accession>A0A9W7HWA2</accession>
<keyword evidence="4" id="KW-0788">Thiol protease</keyword>
<evidence type="ECO:0000259" key="5">
    <source>
        <dbReference type="PROSITE" id="PS50600"/>
    </source>
</evidence>